<protein>
    <submittedName>
        <fullName evidence="3">Uncharacterized protein</fullName>
    </submittedName>
</protein>
<gene>
    <name evidence="3" type="ORF">BG015_011326</name>
</gene>
<keyword evidence="2" id="KW-0732">Signal</keyword>
<evidence type="ECO:0000256" key="1">
    <source>
        <dbReference type="SAM" id="MobiDB-lite"/>
    </source>
</evidence>
<evidence type="ECO:0000313" key="4">
    <source>
        <dbReference type="Proteomes" id="UP000748756"/>
    </source>
</evidence>
<proteinExistence type="predicted"/>
<evidence type="ECO:0000313" key="3">
    <source>
        <dbReference type="EMBL" id="KAF9154996.1"/>
    </source>
</evidence>
<accession>A0A9P5S897</accession>
<comment type="caution">
    <text evidence="3">The sequence shown here is derived from an EMBL/GenBank/DDBJ whole genome shotgun (WGS) entry which is preliminary data.</text>
</comment>
<sequence>MKILSLLVATTLVIASCVEALPQPIVAVEDDWVVDAERQRAAQADYDFFARAVIPSTVPVPSWTLTSVTTVKPPKTSLPPVTTVKPPKTSLPPGTTVKPPKTSLPPVTTVKPPKTSLPPVTTVKPPKPTVTVSTTTI</sequence>
<name>A0A9P5S897_9FUNG</name>
<dbReference type="PROSITE" id="PS51257">
    <property type="entry name" value="PROKAR_LIPOPROTEIN"/>
    <property type="match status" value="1"/>
</dbReference>
<feature type="region of interest" description="Disordered" evidence="1">
    <location>
        <begin position="74"/>
        <end position="137"/>
    </location>
</feature>
<dbReference type="EMBL" id="JAAAUQ010000087">
    <property type="protein sequence ID" value="KAF9154996.1"/>
    <property type="molecule type" value="Genomic_DNA"/>
</dbReference>
<reference evidence="3" key="1">
    <citation type="journal article" date="2020" name="Fungal Divers.">
        <title>Resolving the Mortierellaceae phylogeny through synthesis of multi-gene phylogenetics and phylogenomics.</title>
        <authorList>
            <person name="Vandepol N."/>
            <person name="Liber J."/>
            <person name="Desiro A."/>
            <person name="Na H."/>
            <person name="Kennedy M."/>
            <person name="Barry K."/>
            <person name="Grigoriev I.V."/>
            <person name="Miller A.N."/>
            <person name="O'Donnell K."/>
            <person name="Stajich J.E."/>
            <person name="Bonito G."/>
        </authorList>
    </citation>
    <scope>NUCLEOTIDE SEQUENCE</scope>
    <source>
        <strain evidence="3">NRRL 6426</strain>
    </source>
</reference>
<dbReference type="AlphaFoldDB" id="A0A9P5S897"/>
<feature type="signal peptide" evidence="2">
    <location>
        <begin position="1"/>
        <end position="20"/>
    </location>
</feature>
<organism evidence="3 4">
    <name type="scientific">Linnemannia schmuckeri</name>
    <dbReference type="NCBI Taxonomy" id="64567"/>
    <lineage>
        <taxon>Eukaryota</taxon>
        <taxon>Fungi</taxon>
        <taxon>Fungi incertae sedis</taxon>
        <taxon>Mucoromycota</taxon>
        <taxon>Mortierellomycotina</taxon>
        <taxon>Mortierellomycetes</taxon>
        <taxon>Mortierellales</taxon>
        <taxon>Mortierellaceae</taxon>
        <taxon>Linnemannia</taxon>
    </lineage>
</organism>
<feature type="chain" id="PRO_5040381846" evidence="2">
    <location>
        <begin position="21"/>
        <end position="137"/>
    </location>
</feature>
<dbReference type="Proteomes" id="UP000748756">
    <property type="component" value="Unassembled WGS sequence"/>
</dbReference>
<evidence type="ECO:0000256" key="2">
    <source>
        <dbReference type="SAM" id="SignalP"/>
    </source>
</evidence>
<feature type="non-terminal residue" evidence="3">
    <location>
        <position position="137"/>
    </location>
</feature>
<keyword evidence="4" id="KW-1185">Reference proteome</keyword>
<dbReference type="OrthoDB" id="10496113at2759"/>